<evidence type="ECO:0000313" key="6">
    <source>
        <dbReference type="Proteomes" id="UP001151760"/>
    </source>
</evidence>
<dbReference type="Proteomes" id="UP001151760">
    <property type="component" value="Unassembled WGS sequence"/>
</dbReference>
<dbReference type="Pfam" id="PF00926">
    <property type="entry name" value="DHBP_synthase"/>
    <property type="match status" value="1"/>
</dbReference>
<reference evidence="5" key="1">
    <citation type="journal article" date="2022" name="Int. J. Mol. Sci.">
        <title>Draft Genome of Tanacetum Coccineum: Genomic Comparison of Closely Related Tanacetum-Family Plants.</title>
        <authorList>
            <person name="Yamashiro T."/>
            <person name="Shiraishi A."/>
            <person name="Nakayama K."/>
            <person name="Satake H."/>
        </authorList>
    </citation>
    <scope>NUCLEOTIDE SEQUENCE</scope>
</reference>
<comment type="caution">
    <text evidence="5">The sequence shown here is derived from an EMBL/GenBank/DDBJ whole genome shotgun (WGS) entry which is preliminary data.</text>
</comment>
<keyword evidence="6" id="KW-1185">Reference proteome</keyword>
<sequence length="197" mass="22106">MVVVVDDEDIENEGYLIMAESSVTAEAMAFFVKHGTRIDCVSMKDEDLERLQLPLMVTHNEEGCLDVKFGSEYVILNNETEIVCSLCKVETRSLTPKDKRGFKGFSSLFALIEANIMGDREIEQGVSGSFKPAGHRLVQQVSGVTKVGDGRSNWHNLCYAEAMAFFVKHGTRIDCVSMKDEDLERLKHPLMVTHNEE</sequence>
<keyword evidence="3" id="KW-0686">Riboflavin biosynthesis</keyword>
<dbReference type="SUPFAM" id="SSF55821">
    <property type="entry name" value="YrdC/RibB"/>
    <property type="match status" value="1"/>
</dbReference>
<accession>A0ABQ5FLR4</accession>
<evidence type="ECO:0000256" key="4">
    <source>
        <dbReference type="ARBA" id="ARBA00022723"/>
    </source>
</evidence>
<dbReference type="PANTHER" id="PTHR21327">
    <property type="entry name" value="GTP CYCLOHYDROLASE II-RELATED"/>
    <property type="match status" value="1"/>
</dbReference>
<dbReference type="EMBL" id="BQNB010017477">
    <property type="protein sequence ID" value="GJT63657.1"/>
    <property type="molecule type" value="Genomic_DNA"/>
</dbReference>
<comment type="similarity">
    <text evidence="2">In the C-terminal section; belongs to the GTP cyclohydrolase II family.</text>
</comment>
<name>A0ABQ5FLR4_9ASTR</name>
<comment type="pathway">
    <text evidence="1">Cofactor biosynthesis; riboflavin biosynthesis.</text>
</comment>
<organism evidence="5 6">
    <name type="scientific">Tanacetum coccineum</name>
    <dbReference type="NCBI Taxonomy" id="301880"/>
    <lineage>
        <taxon>Eukaryota</taxon>
        <taxon>Viridiplantae</taxon>
        <taxon>Streptophyta</taxon>
        <taxon>Embryophyta</taxon>
        <taxon>Tracheophyta</taxon>
        <taxon>Spermatophyta</taxon>
        <taxon>Magnoliopsida</taxon>
        <taxon>eudicotyledons</taxon>
        <taxon>Gunneridae</taxon>
        <taxon>Pentapetalae</taxon>
        <taxon>asterids</taxon>
        <taxon>campanulids</taxon>
        <taxon>Asterales</taxon>
        <taxon>Asteraceae</taxon>
        <taxon>Asteroideae</taxon>
        <taxon>Anthemideae</taxon>
        <taxon>Anthemidinae</taxon>
        <taxon>Tanacetum</taxon>
    </lineage>
</organism>
<dbReference type="InterPro" id="IPR000422">
    <property type="entry name" value="DHBP_synthase_RibB"/>
</dbReference>
<dbReference type="InterPro" id="IPR017945">
    <property type="entry name" value="DHBP_synth_RibB-like_a/b_dom"/>
</dbReference>
<dbReference type="Gene3D" id="3.90.870.10">
    <property type="entry name" value="DHBP synthase"/>
    <property type="match status" value="1"/>
</dbReference>
<dbReference type="PANTHER" id="PTHR21327:SF48">
    <property type="entry name" value="BIFUNCTIONAL RIBOFLAVIN BIOSYNTHESIS PROTEIN RIBA 1, CHLOROPLASTIC"/>
    <property type="match status" value="1"/>
</dbReference>
<evidence type="ECO:0000313" key="5">
    <source>
        <dbReference type="EMBL" id="GJT63657.1"/>
    </source>
</evidence>
<evidence type="ECO:0000256" key="3">
    <source>
        <dbReference type="ARBA" id="ARBA00022619"/>
    </source>
</evidence>
<reference evidence="5" key="2">
    <citation type="submission" date="2022-01" db="EMBL/GenBank/DDBJ databases">
        <authorList>
            <person name="Yamashiro T."/>
            <person name="Shiraishi A."/>
            <person name="Satake H."/>
            <person name="Nakayama K."/>
        </authorList>
    </citation>
    <scope>NUCLEOTIDE SEQUENCE</scope>
</reference>
<evidence type="ECO:0000256" key="1">
    <source>
        <dbReference type="ARBA" id="ARBA00005104"/>
    </source>
</evidence>
<proteinExistence type="inferred from homology"/>
<protein>
    <submittedName>
        <fullName evidence="5">Bifunctional riboflavin biosynthesis protein RIBA 1, chloroplastic-like protein</fullName>
    </submittedName>
</protein>
<keyword evidence="4" id="KW-0479">Metal-binding</keyword>
<gene>
    <name evidence="5" type="ORF">Tco_1015137</name>
</gene>
<evidence type="ECO:0000256" key="2">
    <source>
        <dbReference type="ARBA" id="ARBA00008976"/>
    </source>
</evidence>